<evidence type="ECO:0000313" key="2">
    <source>
        <dbReference type="Proteomes" id="UP000600449"/>
    </source>
</evidence>
<proteinExistence type="predicted"/>
<evidence type="ECO:0000313" key="1">
    <source>
        <dbReference type="EMBL" id="GGK49387.1"/>
    </source>
</evidence>
<sequence>MSEETTGARGGAAPDLTVYYDGACPLCRAEIGHYTRCEGAERIAFVDVSSESADPGPDLSREAALARFHVRDAHGTLASGGAGFAALWRTLPRWRVAGRLAALPGVRTLLELAYRGFLPLRPALVRLWKRAARR</sequence>
<dbReference type="GO" id="GO:0015035">
    <property type="term" value="F:protein-disulfide reductase activity"/>
    <property type="evidence" value="ECO:0007669"/>
    <property type="project" value="InterPro"/>
</dbReference>
<dbReference type="RefSeq" id="WP_188915089.1">
    <property type="nucleotide sequence ID" value="NZ_BMMF01000014.1"/>
</dbReference>
<reference evidence="1 2" key="1">
    <citation type="journal article" date="2014" name="Int. J. Syst. Evol. Microbiol.">
        <title>Complete genome sequence of Corynebacterium casei LMG S-19264T (=DSM 44701T), isolated from a smear-ripened cheese.</title>
        <authorList>
            <consortium name="US DOE Joint Genome Institute (JGI-PGF)"/>
            <person name="Walter F."/>
            <person name="Albersmeier A."/>
            <person name="Kalinowski J."/>
            <person name="Ruckert C."/>
        </authorList>
    </citation>
    <scope>NUCLEOTIDE SEQUENCE [LARGE SCALE GENOMIC DNA]</scope>
    <source>
        <strain evidence="1 2">CGMCC 1.9161</strain>
    </source>
</reference>
<dbReference type="Proteomes" id="UP000600449">
    <property type="component" value="Unassembled WGS sequence"/>
</dbReference>
<dbReference type="InterPro" id="IPR007263">
    <property type="entry name" value="DCC1-like"/>
</dbReference>
<dbReference type="InterPro" id="IPR044691">
    <property type="entry name" value="DCC1_Trx"/>
</dbReference>
<organism evidence="1 2">
    <name type="scientific">Salinarimonas ramus</name>
    <dbReference type="NCBI Taxonomy" id="690164"/>
    <lineage>
        <taxon>Bacteria</taxon>
        <taxon>Pseudomonadati</taxon>
        <taxon>Pseudomonadota</taxon>
        <taxon>Alphaproteobacteria</taxon>
        <taxon>Hyphomicrobiales</taxon>
        <taxon>Salinarimonadaceae</taxon>
        <taxon>Salinarimonas</taxon>
    </lineage>
</organism>
<gene>
    <name evidence="1" type="ORF">GCM10011322_40520</name>
</gene>
<name>A0A917QGC0_9HYPH</name>
<protein>
    <submittedName>
        <fullName evidence="1">Thiol-disulfide oxidoreductase</fullName>
    </submittedName>
</protein>
<accession>A0A917QGC0</accession>
<dbReference type="EMBL" id="BMMF01000014">
    <property type="protein sequence ID" value="GGK49387.1"/>
    <property type="molecule type" value="Genomic_DNA"/>
</dbReference>
<dbReference type="PANTHER" id="PTHR34290">
    <property type="entry name" value="SI:CH73-390P7.2"/>
    <property type="match status" value="1"/>
</dbReference>
<keyword evidence="2" id="KW-1185">Reference proteome</keyword>
<dbReference type="AlphaFoldDB" id="A0A917QGC0"/>
<comment type="caution">
    <text evidence="1">The sequence shown here is derived from an EMBL/GenBank/DDBJ whole genome shotgun (WGS) entry which is preliminary data.</text>
</comment>
<dbReference type="PANTHER" id="PTHR34290:SF2">
    <property type="entry name" value="OS04G0668800 PROTEIN"/>
    <property type="match status" value="1"/>
</dbReference>
<dbReference type="Pfam" id="PF04134">
    <property type="entry name" value="DCC1-like"/>
    <property type="match status" value="1"/>
</dbReference>